<feature type="domain" description="F-box" evidence="2">
    <location>
        <begin position="109"/>
        <end position="159"/>
    </location>
</feature>
<evidence type="ECO:0000313" key="4">
    <source>
        <dbReference type="Proteomes" id="UP000559256"/>
    </source>
</evidence>
<name>A0A8H5GRM6_9AGAR</name>
<dbReference type="InterPro" id="IPR001810">
    <property type="entry name" value="F-box_dom"/>
</dbReference>
<dbReference type="Proteomes" id="UP000559256">
    <property type="component" value="Unassembled WGS sequence"/>
</dbReference>
<dbReference type="InterPro" id="IPR036047">
    <property type="entry name" value="F-box-like_dom_sf"/>
</dbReference>
<keyword evidence="4" id="KW-1185">Reference proteome</keyword>
<accession>A0A8H5GRM6</accession>
<dbReference type="Gene3D" id="1.20.1280.50">
    <property type="match status" value="1"/>
</dbReference>
<dbReference type="Gene3D" id="3.80.10.10">
    <property type="entry name" value="Ribonuclease Inhibitor"/>
    <property type="match status" value="1"/>
</dbReference>
<feature type="compositionally biased region" description="Acidic residues" evidence="1">
    <location>
        <begin position="37"/>
        <end position="47"/>
    </location>
</feature>
<evidence type="ECO:0000313" key="3">
    <source>
        <dbReference type="EMBL" id="KAF5369510.1"/>
    </source>
</evidence>
<dbReference type="AlphaFoldDB" id="A0A8H5GRM6"/>
<sequence length="551" mass="62860">MMKVALMKALLDAGSIQIFKPVNPIKARKTATLKDEPEPEEEEEEVEANSQGQSIPDLDTTLPVTTSSSQETAVETPPFVLDPHYFSKLLGPEEEEEVEVEEFSQRPSICHVARLPVELLTEIFTWLVYDDHVNVFLLCGICQHWRSVTLNNPALWRTLVVWRKCPIRKGFSWLERSQRRIHELRLRKPLRYNTRWSLSDFDSLQWDQLRICHLENVDLFSHLTSISKFHHLRLQELSICHSHSNCLDSSEDQWNTDRLLSHLFSPLQCLSLDGFAVKHWTGITSLSSLVLRNVNRQPLHSFYSFLSANPLLQDLFISDTSFTPFPGHPPSDPLSLPHLTTLKLHNYLYWSGNFFSHMSFPALNKLLICDCDDINFDALLDKLEDGLKSLVELSVEGCAFRDVPKFLRVLALNTLLERLTIRRSRGVWNPLLEELKFRGLCPRLTHLDLSRCADVKGILLLKFIEARNPLSGLSFPIPNVLPIHLTPVQLDYLRAKVRTTSRSPAPLPEPAPAPVAQITSLTALHCRLSPSLIQLLRQRAESLVADADGHE</sequence>
<gene>
    <name evidence="3" type="ORF">D9758_002776</name>
</gene>
<organism evidence="3 4">
    <name type="scientific">Tetrapyrgos nigripes</name>
    <dbReference type="NCBI Taxonomy" id="182062"/>
    <lineage>
        <taxon>Eukaryota</taxon>
        <taxon>Fungi</taxon>
        <taxon>Dikarya</taxon>
        <taxon>Basidiomycota</taxon>
        <taxon>Agaricomycotina</taxon>
        <taxon>Agaricomycetes</taxon>
        <taxon>Agaricomycetidae</taxon>
        <taxon>Agaricales</taxon>
        <taxon>Marasmiineae</taxon>
        <taxon>Marasmiaceae</taxon>
        <taxon>Tetrapyrgos</taxon>
    </lineage>
</organism>
<proteinExistence type="predicted"/>
<protein>
    <recommendedName>
        <fullName evidence="2">F-box domain-containing protein</fullName>
    </recommendedName>
</protein>
<dbReference type="SUPFAM" id="SSF81383">
    <property type="entry name" value="F-box domain"/>
    <property type="match status" value="1"/>
</dbReference>
<evidence type="ECO:0000256" key="1">
    <source>
        <dbReference type="SAM" id="MobiDB-lite"/>
    </source>
</evidence>
<evidence type="ECO:0000259" key="2">
    <source>
        <dbReference type="PROSITE" id="PS50181"/>
    </source>
</evidence>
<dbReference type="Pfam" id="PF12937">
    <property type="entry name" value="F-box-like"/>
    <property type="match status" value="1"/>
</dbReference>
<feature type="region of interest" description="Disordered" evidence="1">
    <location>
        <begin position="27"/>
        <end position="59"/>
    </location>
</feature>
<comment type="caution">
    <text evidence="3">The sequence shown here is derived from an EMBL/GenBank/DDBJ whole genome shotgun (WGS) entry which is preliminary data.</text>
</comment>
<reference evidence="3 4" key="1">
    <citation type="journal article" date="2020" name="ISME J.">
        <title>Uncovering the hidden diversity of litter-decomposition mechanisms in mushroom-forming fungi.</title>
        <authorList>
            <person name="Floudas D."/>
            <person name="Bentzer J."/>
            <person name="Ahren D."/>
            <person name="Johansson T."/>
            <person name="Persson P."/>
            <person name="Tunlid A."/>
        </authorList>
    </citation>
    <scope>NUCLEOTIDE SEQUENCE [LARGE SCALE GENOMIC DNA]</scope>
    <source>
        <strain evidence="3 4">CBS 291.85</strain>
    </source>
</reference>
<dbReference type="InterPro" id="IPR032675">
    <property type="entry name" value="LRR_dom_sf"/>
</dbReference>
<dbReference type="EMBL" id="JAACJM010000013">
    <property type="protein sequence ID" value="KAF5369510.1"/>
    <property type="molecule type" value="Genomic_DNA"/>
</dbReference>
<dbReference type="OrthoDB" id="2423701at2759"/>
<dbReference type="SUPFAM" id="SSF52047">
    <property type="entry name" value="RNI-like"/>
    <property type="match status" value="1"/>
</dbReference>
<dbReference type="PROSITE" id="PS50181">
    <property type="entry name" value="FBOX"/>
    <property type="match status" value="1"/>
</dbReference>